<dbReference type="SUPFAM" id="SSF141694">
    <property type="entry name" value="AF2212/PG0164-like"/>
    <property type="match status" value="1"/>
</dbReference>
<dbReference type="STRING" id="1548547.BA177_14975"/>
<evidence type="ECO:0000313" key="2">
    <source>
        <dbReference type="Proteomes" id="UP000092695"/>
    </source>
</evidence>
<protein>
    <recommendedName>
        <fullName evidence="3">DUF1905 domain-containing protein</fullName>
    </recommendedName>
</protein>
<accession>A0A193LLF9</accession>
<evidence type="ECO:0008006" key="3">
    <source>
        <dbReference type="Google" id="ProtNLM"/>
    </source>
</evidence>
<dbReference type="InterPro" id="IPR015018">
    <property type="entry name" value="DUF1905"/>
</dbReference>
<reference evidence="1 2" key="1">
    <citation type="submission" date="2016-06" db="EMBL/GenBank/DDBJ databases">
        <title>Complete genome sequence of a deep-branching marine Gamma Proteobacterium Woeseia oceani type strain XK5.</title>
        <authorList>
            <person name="Mu D."/>
            <person name="Du Z."/>
        </authorList>
    </citation>
    <scope>NUCLEOTIDE SEQUENCE [LARGE SCALE GENOMIC DNA]</scope>
    <source>
        <strain evidence="1 2">XK5</strain>
    </source>
</reference>
<proteinExistence type="predicted"/>
<dbReference type="AlphaFoldDB" id="A0A193LLF9"/>
<dbReference type="Gene3D" id="2.40.30.100">
    <property type="entry name" value="AF2212/PG0164-like"/>
    <property type="match status" value="1"/>
</dbReference>
<keyword evidence="2" id="KW-1185">Reference proteome</keyword>
<organism evidence="1 2">
    <name type="scientific">Woeseia oceani</name>
    <dbReference type="NCBI Taxonomy" id="1548547"/>
    <lineage>
        <taxon>Bacteria</taxon>
        <taxon>Pseudomonadati</taxon>
        <taxon>Pseudomonadota</taxon>
        <taxon>Gammaproteobacteria</taxon>
        <taxon>Woeseiales</taxon>
        <taxon>Woeseiaceae</taxon>
        <taxon>Woeseia</taxon>
    </lineage>
</organism>
<evidence type="ECO:0000313" key="1">
    <source>
        <dbReference type="EMBL" id="ANO53291.1"/>
    </source>
</evidence>
<dbReference type="KEGG" id="woc:BA177_14975"/>
<sequence length="186" mass="20422">MTVYEGKLKSQFKAKLLRPAKPGCDDQWSFVLLPKDASAKLPRRGRTTVDGTINGYLFQETLEPDGQRSHWLKVSTTLRKAAGAEVGDTVTLEIAPAKKEPEPEVPADLKQALAATPEALKVWKATTTIARVDWIHWIVSAKQAKTRAKRIADACEMLADGKKRVCCFDPSGFYSKALSAPDVAEP</sequence>
<dbReference type="Pfam" id="PF13376">
    <property type="entry name" value="OmdA"/>
    <property type="match status" value="1"/>
</dbReference>
<dbReference type="EMBL" id="CP016268">
    <property type="protein sequence ID" value="ANO53291.1"/>
    <property type="molecule type" value="Genomic_DNA"/>
</dbReference>
<dbReference type="Proteomes" id="UP000092695">
    <property type="component" value="Chromosome"/>
</dbReference>
<gene>
    <name evidence="1" type="ORF">BA177_14975</name>
</gene>
<dbReference type="InterPro" id="IPR037079">
    <property type="entry name" value="AF2212/PG0164-like_sf"/>
</dbReference>
<dbReference type="Pfam" id="PF08922">
    <property type="entry name" value="DUF1905"/>
    <property type="match status" value="1"/>
</dbReference>
<name>A0A193LLF9_9GAMM</name>